<proteinExistence type="evidence at transcript level"/>
<name>A0A2L2Z1R9_PARTP</name>
<reference evidence="2" key="1">
    <citation type="journal article" date="2016" name="Mol. Ecol. Resour.">
        <title>Evaluation of the impact of RNA preservation methods of spiders for de novo transcriptome assembly.</title>
        <authorList>
            <person name="Kono N."/>
            <person name="Nakamura H."/>
            <person name="Ito Y."/>
            <person name="Tomita M."/>
            <person name="Arakawa K."/>
        </authorList>
    </citation>
    <scope>NUCLEOTIDE SEQUENCE</scope>
    <source>
        <tissue evidence="2">Whole body</tissue>
    </source>
</reference>
<evidence type="ECO:0000313" key="2">
    <source>
        <dbReference type="EMBL" id="LAA14331.1"/>
    </source>
</evidence>
<keyword evidence="1" id="KW-0732">Signal</keyword>
<feature type="signal peptide" evidence="1">
    <location>
        <begin position="1"/>
        <end position="23"/>
    </location>
</feature>
<sequence length="139" mass="16835">MDSKWVTVVLLIVVASLSRQVTGMNHYYQQYEDSYPRRRPYDEDRILYTFSSNNPHYPQNHPIWEQFWDAYNYKGPLEEDPRYLENNFGINNDYSRPGYFVPSRPVSVVPARGVDSNRNEAYNRYREYFFRRYGSNYID</sequence>
<dbReference type="AlphaFoldDB" id="A0A2L2Z1R9"/>
<protein>
    <submittedName>
        <fullName evidence="2">Uncharacterized protein</fullName>
    </submittedName>
</protein>
<dbReference type="EMBL" id="IAAA01097097">
    <property type="protein sequence ID" value="LAA14331.1"/>
    <property type="molecule type" value="mRNA"/>
</dbReference>
<organism evidence="2">
    <name type="scientific">Parasteatoda tepidariorum</name>
    <name type="common">Common house spider</name>
    <name type="synonym">Achaearanea tepidariorum</name>
    <dbReference type="NCBI Taxonomy" id="114398"/>
    <lineage>
        <taxon>Eukaryota</taxon>
        <taxon>Metazoa</taxon>
        <taxon>Ecdysozoa</taxon>
        <taxon>Arthropoda</taxon>
        <taxon>Chelicerata</taxon>
        <taxon>Arachnida</taxon>
        <taxon>Araneae</taxon>
        <taxon>Araneomorphae</taxon>
        <taxon>Entelegynae</taxon>
        <taxon>Araneoidea</taxon>
        <taxon>Theridiidae</taxon>
        <taxon>Parasteatoda</taxon>
    </lineage>
</organism>
<dbReference type="OrthoDB" id="6437458at2759"/>
<evidence type="ECO:0000256" key="1">
    <source>
        <dbReference type="SAM" id="SignalP"/>
    </source>
</evidence>
<feature type="chain" id="PRO_5014979719" evidence="1">
    <location>
        <begin position="24"/>
        <end position="139"/>
    </location>
</feature>
<accession>A0A2L2Z1R9</accession>